<dbReference type="InterPro" id="IPR001789">
    <property type="entry name" value="Sig_transdc_resp-reg_receiver"/>
</dbReference>
<dbReference type="InterPro" id="IPR011006">
    <property type="entry name" value="CheY-like_superfamily"/>
</dbReference>
<dbReference type="GO" id="GO:0006355">
    <property type="term" value="P:regulation of DNA-templated transcription"/>
    <property type="evidence" value="ECO:0007669"/>
    <property type="project" value="TreeGrafter"/>
</dbReference>
<dbReference type="GO" id="GO:0005829">
    <property type="term" value="C:cytosol"/>
    <property type="evidence" value="ECO:0007669"/>
    <property type="project" value="TreeGrafter"/>
</dbReference>
<feature type="domain" description="HTH LytTR-type" evidence="4">
    <location>
        <begin position="145"/>
        <end position="217"/>
    </location>
</feature>
<accession>A0A1M5VT48</accession>
<evidence type="ECO:0000313" key="5">
    <source>
        <dbReference type="EMBL" id="SHH78449.1"/>
    </source>
</evidence>
<dbReference type="Proteomes" id="UP000184212">
    <property type="component" value="Unassembled WGS sequence"/>
</dbReference>
<dbReference type="PROSITE" id="PS50930">
    <property type="entry name" value="HTH_LYTTR"/>
    <property type="match status" value="1"/>
</dbReference>
<dbReference type="AlphaFoldDB" id="A0A1M5VT48"/>
<dbReference type="PANTHER" id="PTHR48111:SF69">
    <property type="entry name" value="RESPONSE REGULATOR RECEIVER"/>
    <property type="match status" value="1"/>
</dbReference>
<evidence type="ECO:0000259" key="3">
    <source>
        <dbReference type="PROSITE" id="PS50110"/>
    </source>
</evidence>
<reference evidence="5 6" key="1">
    <citation type="submission" date="2016-11" db="EMBL/GenBank/DDBJ databases">
        <authorList>
            <person name="Jaros S."/>
            <person name="Januszkiewicz K."/>
            <person name="Wedrychowicz H."/>
        </authorList>
    </citation>
    <scope>NUCLEOTIDE SEQUENCE [LARGE SCALE GENOMIC DNA]</scope>
    <source>
        <strain evidence="5 6">DSM 24574</strain>
    </source>
</reference>
<protein>
    <submittedName>
        <fullName evidence="5">Two component transcriptional regulator, LytTR family</fullName>
    </submittedName>
</protein>
<dbReference type="SMART" id="SM00448">
    <property type="entry name" value="REC"/>
    <property type="match status" value="1"/>
</dbReference>
<dbReference type="PROSITE" id="PS50110">
    <property type="entry name" value="RESPONSE_REGULATORY"/>
    <property type="match status" value="1"/>
</dbReference>
<evidence type="ECO:0000256" key="1">
    <source>
        <dbReference type="ARBA" id="ARBA00023125"/>
    </source>
</evidence>
<dbReference type="InterPro" id="IPR039420">
    <property type="entry name" value="WalR-like"/>
</dbReference>
<keyword evidence="2" id="KW-0597">Phosphoprotein</keyword>
<keyword evidence="1" id="KW-0238">DNA-binding</keyword>
<evidence type="ECO:0000259" key="4">
    <source>
        <dbReference type="PROSITE" id="PS50930"/>
    </source>
</evidence>
<evidence type="ECO:0000313" key="6">
    <source>
        <dbReference type="Proteomes" id="UP000184212"/>
    </source>
</evidence>
<dbReference type="Pfam" id="PF04397">
    <property type="entry name" value="LytTR"/>
    <property type="match status" value="1"/>
</dbReference>
<dbReference type="EMBL" id="FQWQ01000004">
    <property type="protein sequence ID" value="SHH78449.1"/>
    <property type="molecule type" value="Genomic_DNA"/>
</dbReference>
<dbReference type="OrthoDB" id="646623at2"/>
<evidence type="ECO:0000256" key="2">
    <source>
        <dbReference type="PROSITE-ProRule" id="PRU00169"/>
    </source>
</evidence>
<dbReference type="RefSeq" id="WP_073140806.1">
    <property type="nucleotide sequence ID" value="NZ_FQWQ01000004.1"/>
</dbReference>
<sequence>MNILIIEDELKASKSLADLITTLRPAYKIIAQLQSIERAVAYFSENKEPDLVFLDIELADGLSFEIFKTVKLHCPIIFCTAYGQYAMDAIKANGIDYVLKPFSRQDIQTALEKVESFKNFFQQEAVPDWNALMSKIGVDDGKKSFLVFRNNKYTSVQTDAIAFFYIKEDATTIMTFQQQEYSIAQSLDQLAAVLSAKQFFRVNRQYLINFAAVKEVEHYFARKLFVRLVIPTPEKLLIGKEKTSAFLGWLEDR</sequence>
<dbReference type="Gene3D" id="2.40.50.1020">
    <property type="entry name" value="LytTr DNA-binding domain"/>
    <property type="match status" value="1"/>
</dbReference>
<dbReference type="SUPFAM" id="SSF52172">
    <property type="entry name" value="CheY-like"/>
    <property type="match status" value="1"/>
</dbReference>
<name>A0A1M5VT48_9BACT</name>
<gene>
    <name evidence="5" type="ORF">SAMN04488109_5390</name>
</gene>
<dbReference type="Gene3D" id="3.40.50.2300">
    <property type="match status" value="1"/>
</dbReference>
<dbReference type="Pfam" id="PF00072">
    <property type="entry name" value="Response_reg"/>
    <property type="match status" value="1"/>
</dbReference>
<dbReference type="GO" id="GO:0000976">
    <property type="term" value="F:transcription cis-regulatory region binding"/>
    <property type="evidence" value="ECO:0007669"/>
    <property type="project" value="TreeGrafter"/>
</dbReference>
<keyword evidence="6" id="KW-1185">Reference proteome</keyword>
<dbReference type="PANTHER" id="PTHR48111">
    <property type="entry name" value="REGULATOR OF RPOS"/>
    <property type="match status" value="1"/>
</dbReference>
<dbReference type="GO" id="GO:0000156">
    <property type="term" value="F:phosphorelay response regulator activity"/>
    <property type="evidence" value="ECO:0007669"/>
    <property type="project" value="TreeGrafter"/>
</dbReference>
<dbReference type="SMART" id="SM00850">
    <property type="entry name" value="LytTR"/>
    <property type="match status" value="1"/>
</dbReference>
<proteinExistence type="predicted"/>
<dbReference type="STRING" id="947013.SAMN04488109_5390"/>
<dbReference type="GO" id="GO:0032993">
    <property type="term" value="C:protein-DNA complex"/>
    <property type="evidence" value="ECO:0007669"/>
    <property type="project" value="TreeGrafter"/>
</dbReference>
<dbReference type="InterPro" id="IPR007492">
    <property type="entry name" value="LytTR_DNA-bd_dom"/>
</dbReference>
<organism evidence="5 6">
    <name type="scientific">Chryseolinea serpens</name>
    <dbReference type="NCBI Taxonomy" id="947013"/>
    <lineage>
        <taxon>Bacteria</taxon>
        <taxon>Pseudomonadati</taxon>
        <taxon>Bacteroidota</taxon>
        <taxon>Cytophagia</taxon>
        <taxon>Cytophagales</taxon>
        <taxon>Fulvivirgaceae</taxon>
        <taxon>Chryseolinea</taxon>
    </lineage>
</organism>
<feature type="modified residue" description="4-aspartylphosphate" evidence="2">
    <location>
        <position position="55"/>
    </location>
</feature>
<feature type="domain" description="Response regulatory" evidence="3">
    <location>
        <begin position="2"/>
        <end position="115"/>
    </location>
</feature>